<dbReference type="OMA" id="ASTIRMR"/>
<evidence type="ECO:0000313" key="4">
    <source>
        <dbReference type="JaponicusDB" id="SJAG_00697"/>
    </source>
</evidence>
<dbReference type="Pfam" id="PF10444">
    <property type="entry name" value="Nbl1_Borealin_N"/>
    <property type="match status" value="1"/>
</dbReference>
<dbReference type="GO" id="GO:0000776">
    <property type="term" value="C:kinetochore"/>
    <property type="evidence" value="ECO:0007669"/>
    <property type="project" value="EnsemblFungi"/>
</dbReference>
<dbReference type="GO" id="GO:0032133">
    <property type="term" value="C:chromosome passenger complex"/>
    <property type="evidence" value="ECO:0007669"/>
    <property type="project" value="EnsemblFungi"/>
</dbReference>
<evidence type="ECO:0000313" key="3">
    <source>
        <dbReference type="EMBL" id="EEB05674.1"/>
    </source>
</evidence>
<dbReference type="VEuPathDB" id="FungiDB:SJAG_00697"/>
<evidence type="ECO:0000313" key="5">
    <source>
        <dbReference type="Proteomes" id="UP000001744"/>
    </source>
</evidence>
<reference evidence="3 5" key="1">
    <citation type="journal article" date="2011" name="Science">
        <title>Comparative functional genomics of the fission yeasts.</title>
        <authorList>
            <person name="Rhind N."/>
            <person name="Chen Z."/>
            <person name="Yassour M."/>
            <person name="Thompson D.A."/>
            <person name="Haas B.J."/>
            <person name="Habib N."/>
            <person name="Wapinski I."/>
            <person name="Roy S."/>
            <person name="Lin M.F."/>
            <person name="Heiman D.I."/>
            <person name="Young S.K."/>
            <person name="Furuya K."/>
            <person name="Guo Y."/>
            <person name="Pidoux A."/>
            <person name="Chen H.M."/>
            <person name="Robbertse B."/>
            <person name="Goldberg J.M."/>
            <person name="Aoki K."/>
            <person name="Bayne E.H."/>
            <person name="Berlin A.M."/>
            <person name="Desjardins C.A."/>
            <person name="Dobbs E."/>
            <person name="Dukaj L."/>
            <person name="Fan L."/>
            <person name="FitzGerald M.G."/>
            <person name="French C."/>
            <person name="Gujja S."/>
            <person name="Hansen K."/>
            <person name="Keifenheim D."/>
            <person name="Levin J.Z."/>
            <person name="Mosher R.A."/>
            <person name="Mueller C.A."/>
            <person name="Pfiffner J."/>
            <person name="Priest M."/>
            <person name="Russ C."/>
            <person name="Smialowska A."/>
            <person name="Swoboda P."/>
            <person name="Sykes S.M."/>
            <person name="Vaughn M."/>
            <person name="Vengrova S."/>
            <person name="Yoder R."/>
            <person name="Zeng Q."/>
            <person name="Allshire R."/>
            <person name="Baulcombe D."/>
            <person name="Birren B.W."/>
            <person name="Brown W."/>
            <person name="Ekwall K."/>
            <person name="Kellis M."/>
            <person name="Leatherwood J."/>
            <person name="Levin H."/>
            <person name="Margalit H."/>
            <person name="Martienssen R."/>
            <person name="Nieduszynski C.A."/>
            <person name="Spatafora J.W."/>
            <person name="Friedman N."/>
            <person name="Dalgaard J.Z."/>
            <person name="Baumann P."/>
            <person name="Niki H."/>
            <person name="Regev A."/>
            <person name="Nusbaum C."/>
        </authorList>
    </citation>
    <scope>NUCLEOTIDE SEQUENCE [LARGE SCALE GENOMIC DNA]</scope>
    <source>
        <strain evidence="5">yFS275 / FY16936</strain>
    </source>
</reference>
<dbReference type="InterPro" id="IPR018851">
    <property type="entry name" value="Borealin_N"/>
</dbReference>
<dbReference type="OrthoDB" id="2392550at2759"/>
<proteinExistence type="predicted"/>
<protein>
    <submittedName>
        <fullName evidence="3">Borealin Nbl1</fullName>
    </submittedName>
</protein>
<feature type="region of interest" description="Disordered" evidence="1">
    <location>
        <begin position="1"/>
        <end position="20"/>
    </location>
</feature>
<dbReference type="GO" id="GO:0005730">
    <property type="term" value="C:nucleolus"/>
    <property type="evidence" value="ECO:0007669"/>
    <property type="project" value="EnsemblFungi"/>
</dbReference>
<dbReference type="GeneID" id="7052115"/>
<sequence>MTASQSVLQKRKRVDEPADVKQRQVRQKILREKKSDILANLAFELSDKIRRLRSNASLLASTIKMRGEIRIASIPRAQRSVKLRDLIKKEPSSIPRVTTPWRSRIKDFYKLDEISPTKREPSKLKFEVKKASK</sequence>
<dbReference type="AlphaFoldDB" id="B6JWC3"/>
<dbReference type="GO" id="GO:0000070">
    <property type="term" value="P:mitotic sister chromatid segregation"/>
    <property type="evidence" value="ECO:0007669"/>
    <property type="project" value="EnsemblFungi"/>
</dbReference>
<dbReference type="JaponicusDB" id="SJAG_00697">
    <property type="gene designation" value="nbl1"/>
</dbReference>
<dbReference type="GO" id="GO:1990023">
    <property type="term" value="C:mitotic spindle midzone"/>
    <property type="evidence" value="ECO:0007669"/>
    <property type="project" value="EnsemblFungi"/>
</dbReference>
<evidence type="ECO:0000259" key="2">
    <source>
        <dbReference type="Pfam" id="PF10444"/>
    </source>
</evidence>
<accession>B6JWC3</accession>
<dbReference type="STRING" id="402676.B6JWC3"/>
<dbReference type="EMBL" id="KE651166">
    <property type="protein sequence ID" value="EEB05674.1"/>
    <property type="molecule type" value="Genomic_DNA"/>
</dbReference>
<feature type="domain" description="Borealin N-terminal" evidence="2">
    <location>
        <begin position="33"/>
        <end position="89"/>
    </location>
</feature>
<organism evidence="3 5">
    <name type="scientific">Schizosaccharomyces japonicus (strain yFS275 / FY16936)</name>
    <name type="common">Fission yeast</name>
    <dbReference type="NCBI Taxonomy" id="402676"/>
    <lineage>
        <taxon>Eukaryota</taxon>
        <taxon>Fungi</taxon>
        <taxon>Dikarya</taxon>
        <taxon>Ascomycota</taxon>
        <taxon>Taphrinomycotina</taxon>
        <taxon>Schizosaccharomycetes</taxon>
        <taxon>Schizosaccharomycetales</taxon>
        <taxon>Schizosaccharomycetaceae</taxon>
        <taxon>Schizosaccharomyces</taxon>
    </lineage>
</organism>
<keyword evidence="5" id="KW-1185">Reference proteome</keyword>
<dbReference type="RefSeq" id="XP_002171967.1">
    <property type="nucleotide sequence ID" value="XM_002171931.1"/>
</dbReference>
<evidence type="ECO:0000256" key="1">
    <source>
        <dbReference type="SAM" id="MobiDB-lite"/>
    </source>
</evidence>
<dbReference type="HOGENOM" id="CLU_1856457_0_0_1"/>
<dbReference type="Proteomes" id="UP000001744">
    <property type="component" value="Unassembled WGS sequence"/>
</dbReference>
<gene>
    <name evidence="4" type="primary">nbl1</name>
    <name evidence="3" type="ORF">SJAG_00697</name>
</gene>
<name>B6JWC3_SCHJY</name>